<evidence type="ECO:0000256" key="4">
    <source>
        <dbReference type="ARBA" id="ARBA00022729"/>
    </source>
</evidence>
<dbReference type="PROSITE" id="PS51470">
    <property type="entry name" value="FG_GAP"/>
    <property type="match status" value="5"/>
</dbReference>
<dbReference type="InterPro" id="IPR000413">
    <property type="entry name" value="Integrin_alpha"/>
</dbReference>
<keyword evidence="7 13" id="KW-1133">Transmembrane helix</keyword>
<evidence type="ECO:0000259" key="16">
    <source>
        <dbReference type="Pfam" id="PF20806"/>
    </source>
</evidence>
<keyword evidence="11" id="KW-0325">Glycoprotein</keyword>
<dbReference type="SMART" id="SM00191">
    <property type="entry name" value="Int_alpha"/>
    <property type="match status" value="5"/>
</dbReference>
<organism evidence="17 18">
    <name type="scientific">Limulus polyphemus</name>
    <name type="common">Atlantic horseshoe crab</name>
    <dbReference type="NCBI Taxonomy" id="6850"/>
    <lineage>
        <taxon>Eukaryota</taxon>
        <taxon>Metazoa</taxon>
        <taxon>Ecdysozoa</taxon>
        <taxon>Arthropoda</taxon>
        <taxon>Chelicerata</taxon>
        <taxon>Merostomata</taxon>
        <taxon>Xiphosura</taxon>
        <taxon>Limulidae</taxon>
        <taxon>Limulus</taxon>
    </lineage>
</organism>
<feature type="region of interest" description="Disordered" evidence="14">
    <location>
        <begin position="480"/>
        <end position="502"/>
    </location>
</feature>
<dbReference type="PANTHER" id="PTHR23220:SF122">
    <property type="entry name" value="INTEGRIN ALPHA-PS1"/>
    <property type="match status" value="1"/>
</dbReference>
<feature type="domain" description="Integrin alpha third immunoglobulin-like" evidence="16">
    <location>
        <begin position="703"/>
        <end position="924"/>
    </location>
</feature>
<keyword evidence="4 13" id="KW-0732">Signal</keyword>
<evidence type="ECO:0000256" key="14">
    <source>
        <dbReference type="SAM" id="MobiDB-lite"/>
    </source>
</evidence>
<dbReference type="RefSeq" id="XP_022238624.1">
    <property type="nucleotide sequence ID" value="XM_022382916.1"/>
</dbReference>
<evidence type="ECO:0000313" key="17">
    <source>
        <dbReference type="Proteomes" id="UP000694941"/>
    </source>
</evidence>
<dbReference type="Pfam" id="PF01839">
    <property type="entry name" value="FG-GAP"/>
    <property type="match status" value="2"/>
</dbReference>
<keyword evidence="17" id="KW-1185">Reference proteome</keyword>
<evidence type="ECO:0000256" key="9">
    <source>
        <dbReference type="ARBA" id="ARBA00023136"/>
    </source>
</evidence>
<name>A0ABM1S4R9_LIMPO</name>
<keyword evidence="9 13" id="KW-0472">Membrane</keyword>
<evidence type="ECO:0000256" key="5">
    <source>
        <dbReference type="ARBA" id="ARBA00022737"/>
    </source>
</evidence>
<comment type="similarity">
    <text evidence="2 13">Belongs to the integrin alpha chain family.</text>
</comment>
<dbReference type="Pfam" id="PF20806">
    <property type="entry name" value="Integrin_A_Ig_3"/>
    <property type="match status" value="1"/>
</dbReference>
<dbReference type="PROSITE" id="PS00242">
    <property type="entry name" value="INTEGRIN_ALPHA"/>
    <property type="match status" value="1"/>
</dbReference>
<feature type="domain" description="Integrin alpha second immunoglobulin-like" evidence="15">
    <location>
        <begin position="554"/>
        <end position="696"/>
    </location>
</feature>
<feature type="transmembrane region" description="Helical" evidence="13">
    <location>
        <begin position="939"/>
        <end position="961"/>
    </location>
</feature>
<evidence type="ECO:0000256" key="3">
    <source>
        <dbReference type="ARBA" id="ARBA00022692"/>
    </source>
</evidence>
<dbReference type="InterPro" id="IPR018184">
    <property type="entry name" value="Integrin_alpha_C_CS"/>
</dbReference>
<dbReference type="InterPro" id="IPR013519">
    <property type="entry name" value="Int_alpha_beta-p"/>
</dbReference>
<keyword evidence="3 13" id="KW-0812">Transmembrane</keyword>
<dbReference type="InterPro" id="IPR048286">
    <property type="entry name" value="Integrin_alpha_Ig-like_3"/>
</dbReference>
<reference evidence="18" key="1">
    <citation type="submission" date="2025-08" db="UniProtKB">
        <authorList>
            <consortium name="RefSeq"/>
        </authorList>
    </citation>
    <scope>IDENTIFICATION</scope>
    <source>
        <tissue evidence="18">Muscle</tissue>
    </source>
</reference>
<protein>
    <submittedName>
        <fullName evidence="18">Integrin alpha-PS1-like</fullName>
    </submittedName>
</protein>
<dbReference type="Gene3D" id="2.60.40.1530">
    <property type="entry name" value="ntegrin, alpha v. Chain A, domain 4"/>
    <property type="match status" value="1"/>
</dbReference>
<evidence type="ECO:0000313" key="18">
    <source>
        <dbReference type="RefSeq" id="XP_022238624.1"/>
    </source>
</evidence>
<comment type="subcellular location">
    <subcellularLocation>
        <location evidence="1 13">Membrane</location>
        <topology evidence="1 13">Single-pass type I membrane protein</topology>
    </subcellularLocation>
</comment>
<evidence type="ECO:0000259" key="15">
    <source>
        <dbReference type="Pfam" id="PF20805"/>
    </source>
</evidence>
<keyword evidence="5" id="KW-0677">Repeat</keyword>
<feature type="compositionally biased region" description="Basic and acidic residues" evidence="14">
    <location>
        <begin position="483"/>
        <end position="500"/>
    </location>
</feature>
<evidence type="ECO:0000256" key="12">
    <source>
        <dbReference type="PROSITE-ProRule" id="PRU00803"/>
    </source>
</evidence>
<dbReference type="Pfam" id="PF20805">
    <property type="entry name" value="Integrin_A_Ig_2"/>
    <property type="match status" value="1"/>
</dbReference>
<dbReference type="InterPro" id="IPR032695">
    <property type="entry name" value="Integrin_dom_sf"/>
</dbReference>
<dbReference type="Gene3D" id="2.130.10.130">
    <property type="entry name" value="Integrin alpha, N-terminal"/>
    <property type="match status" value="1"/>
</dbReference>
<feature type="chain" id="PRO_5044994539" evidence="13">
    <location>
        <begin position="25"/>
        <end position="990"/>
    </location>
</feature>
<evidence type="ECO:0000256" key="10">
    <source>
        <dbReference type="ARBA" id="ARBA00023170"/>
    </source>
</evidence>
<evidence type="ECO:0000256" key="7">
    <source>
        <dbReference type="ARBA" id="ARBA00022989"/>
    </source>
</evidence>
<sequence length="990" mass="110478">METNFRFWTFIVLYLLQIQSSVKSFNLETRLPLIKQGDRGSYFGFSVAEHLAVYGEDTKFYPVLLVGAPLAQTSQPGTNRSGALYQCELNTFRKDCRQVDVESDVLEPADDVDKDGQWLGVSVTSQKPGGYVMTCAHRYVLKGSDFRWGEGVCYSLTPALDRHREWDPCLNRARNKAHEQYGYCQAGVSVYITEDNNLAIGTPGPYTWKGTVFVNNVRFGILDDQLWYKGPLMDINLPPVKKYSYLGMSVTGGKFFGSHTSFVGGAPRSNGTGQVVFFKKDETKQNEHFVVELVLDGELFLSSFGYSLTSLDINGDGALDLAVGAPFYFSKKGGGAVYAYLNTGTGFEKETVPTKLTGKVESAFGMALSTAGDLNKDGYYDLAIGAPYEENGRGAVYIHLGSAEGLTVKAVQVIRPSDFPRKALFRTRLTTFGYSLSGGLDMDSNSYPDLLVGAYDSDAVVLLRSRPIIGVTTTVKGNFTHIDPQKKGCPDDPSNPRDETDIQSPIQFKLTYSLVQKDPRMPQEGEKLPDVNNYPILNQQEATKTFEATFLKDCGDDEICQSELTLETIFELPQLTSVKDEKKLYVGEGHFNVSVRVLNKGEPAYDAAFYISHPSSISYVNHLTKDNLVNVECSPVTETSLKCILGNPFNLKEVEVKIKFDPRRVEEEEEDLQFQFSMNTTSVNLAKDTKLTREIDIVRLAELELNGGAQPEQVLYGGDVIGETSMKYDRDVGSSVTHTYQVHNYGPYRAKQVKVVISWPYEIENKRAHGKWLLYMVETPKVEGNGYCEMQEGQVNPLKLLTSPDGNSELTDDGVVTVNGRKKREVTILPEEKKVDGKMVKFVTLDCQRGSAKCFRFTCVINNLSAKKNDIIRIKAHLWNSTFVEDYPKVDYVRIISRGVIYLDPSLDIEQNTTNDKAMAETKAYPDKLVSEAEKGVPIWIIIVSVACGVLLLIIVIIILWKCGFFARPLRRYGVVPNEEKDTNNYPHAS</sequence>
<feature type="repeat" description="FG-GAP" evidence="12">
    <location>
        <begin position="418"/>
        <end position="480"/>
    </location>
</feature>
<gene>
    <name evidence="18" type="primary">LOC106457102</name>
</gene>
<evidence type="ECO:0000256" key="6">
    <source>
        <dbReference type="ARBA" id="ARBA00022889"/>
    </source>
</evidence>
<evidence type="ECO:0000256" key="13">
    <source>
        <dbReference type="RuleBase" id="RU003762"/>
    </source>
</evidence>
<keyword evidence="6 13" id="KW-0130">Cell adhesion</keyword>
<keyword evidence="10 13" id="KW-0675">Receptor</keyword>
<feature type="repeat" description="FG-GAP" evidence="12">
    <location>
        <begin position="29"/>
        <end position="96"/>
    </location>
</feature>
<feature type="signal peptide" evidence="13">
    <location>
        <begin position="1"/>
        <end position="24"/>
    </location>
</feature>
<dbReference type="InterPro" id="IPR013517">
    <property type="entry name" value="FG-GAP"/>
</dbReference>
<dbReference type="PANTHER" id="PTHR23220">
    <property type="entry name" value="INTEGRIN ALPHA"/>
    <property type="match status" value="1"/>
</dbReference>
<feature type="repeat" description="FG-GAP" evidence="12">
    <location>
        <begin position="172"/>
        <end position="224"/>
    </location>
</feature>
<dbReference type="InterPro" id="IPR028994">
    <property type="entry name" value="Integrin_alpha_N"/>
</dbReference>
<evidence type="ECO:0000256" key="8">
    <source>
        <dbReference type="ARBA" id="ARBA00023037"/>
    </source>
</evidence>
<dbReference type="Gene3D" id="2.60.40.1460">
    <property type="entry name" value="Integrin domains. Chain A, domain 2"/>
    <property type="match status" value="1"/>
</dbReference>
<dbReference type="InterPro" id="IPR048285">
    <property type="entry name" value="Integrin_alpha_Ig-like_2"/>
</dbReference>
<dbReference type="SUPFAM" id="SSF69179">
    <property type="entry name" value="Integrin domains"/>
    <property type="match status" value="3"/>
</dbReference>
<dbReference type="Proteomes" id="UP000694941">
    <property type="component" value="Unplaced"/>
</dbReference>
<feature type="repeat" description="FG-GAP" evidence="12">
    <location>
        <begin position="350"/>
        <end position="408"/>
    </location>
</feature>
<dbReference type="Gene3D" id="1.20.5.930">
    <property type="entry name" value="Bicelle-embedded integrin alpha(iib) transmembrane segment"/>
    <property type="match status" value="1"/>
</dbReference>
<proteinExistence type="inferred from homology"/>
<accession>A0ABM1S4R9</accession>
<dbReference type="GeneID" id="106457102"/>
<evidence type="ECO:0000256" key="1">
    <source>
        <dbReference type="ARBA" id="ARBA00004479"/>
    </source>
</evidence>
<keyword evidence="8 13" id="KW-0401">Integrin</keyword>
<dbReference type="SUPFAM" id="SSF69318">
    <property type="entry name" value="Integrin alpha N-terminal domain"/>
    <property type="match status" value="1"/>
</dbReference>
<dbReference type="Gene3D" id="2.60.40.1510">
    <property type="entry name" value="ntegrin, alpha v. Chain A, domain 3"/>
    <property type="match status" value="1"/>
</dbReference>
<feature type="repeat" description="FG-GAP" evidence="12">
    <location>
        <begin position="290"/>
        <end position="349"/>
    </location>
</feature>
<evidence type="ECO:0000256" key="2">
    <source>
        <dbReference type="ARBA" id="ARBA00008054"/>
    </source>
</evidence>
<dbReference type="PRINTS" id="PR01185">
    <property type="entry name" value="INTEGRINA"/>
</dbReference>
<evidence type="ECO:0000256" key="11">
    <source>
        <dbReference type="ARBA" id="ARBA00023180"/>
    </source>
</evidence>